<dbReference type="InterPro" id="IPR003781">
    <property type="entry name" value="CoA-bd"/>
</dbReference>
<evidence type="ECO:0000256" key="1">
    <source>
        <dbReference type="PROSITE-ProRule" id="PRU00409"/>
    </source>
</evidence>
<dbReference type="InterPro" id="IPR011761">
    <property type="entry name" value="ATP-grasp"/>
</dbReference>
<dbReference type="Gene3D" id="3.30.1490.20">
    <property type="entry name" value="ATP-grasp fold, A domain"/>
    <property type="match status" value="1"/>
</dbReference>
<proteinExistence type="predicted"/>
<dbReference type="PANTHER" id="PTHR42793:SF1">
    <property type="entry name" value="PEPTIDYL-LYSINE N-ACETYLTRANSFERASE PATZ"/>
    <property type="match status" value="1"/>
</dbReference>
<protein>
    <submittedName>
        <fullName evidence="3">Acetate--CoA ligase family protein</fullName>
    </submittedName>
</protein>
<dbReference type="SUPFAM" id="SSF52210">
    <property type="entry name" value="Succinyl-CoA synthetase domains"/>
    <property type="match status" value="2"/>
</dbReference>
<dbReference type="Pfam" id="PF19045">
    <property type="entry name" value="Ligase_CoA_2"/>
    <property type="match status" value="1"/>
</dbReference>
<comment type="caution">
    <text evidence="3">The sequence shown here is derived from an EMBL/GenBank/DDBJ whole genome shotgun (WGS) entry which is preliminary data.</text>
</comment>
<dbReference type="InterPro" id="IPR013815">
    <property type="entry name" value="ATP_grasp_subdomain_1"/>
</dbReference>
<keyword evidence="4" id="KW-1185">Reference proteome</keyword>
<name>A0ABW5WAY5_9PSEU</name>
<dbReference type="InterPro" id="IPR016102">
    <property type="entry name" value="Succinyl-CoA_synth-like"/>
</dbReference>
<dbReference type="Pfam" id="PF13380">
    <property type="entry name" value="CoA_binding_2"/>
    <property type="match status" value="1"/>
</dbReference>
<gene>
    <name evidence="3" type="ORF">ACFS2C_14640</name>
</gene>
<dbReference type="RefSeq" id="WP_377392202.1">
    <property type="nucleotide sequence ID" value="NZ_JBHSAN010000028.1"/>
</dbReference>
<dbReference type="GO" id="GO:0016874">
    <property type="term" value="F:ligase activity"/>
    <property type="evidence" value="ECO:0007669"/>
    <property type="project" value="UniProtKB-KW"/>
</dbReference>
<reference evidence="4" key="1">
    <citation type="journal article" date="2019" name="Int. J. Syst. Evol. Microbiol.">
        <title>The Global Catalogue of Microorganisms (GCM) 10K type strain sequencing project: providing services to taxonomists for standard genome sequencing and annotation.</title>
        <authorList>
            <consortium name="The Broad Institute Genomics Platform"/>
            <consortium name="The Broad Institute Genome Sequencing Center for Infectious Disease"/>
            <person name="Wu L."/>
            <person name="Ma J."/>
        </authorList>
    </citation>
    <scope>NUCLEOTIDE SEQUENCE [LARGE SCALE GENOMIC DNA]</scope>
    <source>
        <strain evidence="4">IBRC-M 10906</strain>
    </source>
</reference>
<sequence>MASEKLRALYSPSSSAVIGASDNPDKIGGRSIGYLRDYGYAGQVYPVNPRREFVQGLPSYDAVGKIDDPIDLALIATPADRVLEELDACGQQGVRVCVVLSSGFGELGDAGKQLEQRIVEVAHRYSMRVLGPNCQGVANIATGSIASFSTCFATHHVRDGALAIVSQSGAVAGMLSDIHSAHPEGIRYWVASGNEADIGLGELIHEALRDPAVRVVEAYCEHLKRPEELAQAAEYASRSGKAILMLKAGVTPAGSEAAGSHTGALAQDDAVVDAFLRHCGVVRADSLRQISDLAKVFAGRKRARGNGVAILTNSGGLGVMMADRCRAAGLEIRALRPATKNALDAHLPDFAATDNPVDITAELLTNTRLLSQTLPVLAGDPGVDVVVVALGIIGRGYDVAAIVDDITAAHHDSDAVVVVCWTGGDEAAVEELSRRGVATYTDDAACVHAIGRFVEHCRRQSARGRGPAATTTTFAPPAGGSITEWARHASSTGLLSEFTSKRVLRRWNLPVVAGRVVPDADAAVRTAREIGHPVVVKLSSAEVTHKTELGLVVTNLRTDDDVRAAADTVLARAENAGIGSVDGLLVERMALGHLEFAIGARWDDTFGPIVLIGAGGIYVETMADFQLVFPSSTRAQIEDAIRSLTIYPMLENHRGTGPLDRDALVELVMSFSRMVGAAGADLAEVDLNPVFVAPAGHGVSIADALVRLRPPEGAR</sequence>
<evidence type="ECO:0000259" key="2">
    <source>
        <dbReference type="PROSITE" id="PS50975"/>
    </source>
</evidence>
<dbReference type="Pfam" id="PF13607">
    <property type="entry name" value="Succ_CoA_lig"/>
    <property type="match status" value="1"/>
</dbReference>
<dbReference type="Gene3D" id="3.40.50.261">
    <property type="entry name" value="Succinyl-CoA synthetase domains"/>
    <property type="match status" value="2"/>
</dbReference>
<evidence type="ECO:0000313" key="3">
    <source>
        <dbReference type="EMBL" id="MFD2800629.1"/>
    </source>
</evidence>
<keyword evidence="3" id="KW-0436">Ligase</keyword>
<accession>A0ABW5WAY5</accession>
<dbReference type="Gene3D" id="3.30.470.20">
    <property type="entry name" value="ATP-grasp fold, B domain"/>
    <property type="match status" value="1"/>
</dbReference>
<dbReference type="InterPro" id="IPR032875">
    <property type="entry name" value="Succ_CoA_lig_flav_dom"/>
</dbReference>
<dbReference type="Proteomes" id="UP001597478">
    <property type="component" value="Unassembled WGS sequence"/>
</dbReference>
<feature type="domain" description="ATP-grasp" evidence="2">
    <location>
        <begin position="501"/>
        <end position="537"/>
    </location>
</feature>
<dbReference type="SUPFAM" id="SSF51735">
    <property type="entry name" value="NAD(P)-binding Rossmann-fold domains"/>
    <property type="match status" value="1"/>
</dbReference>
<dbReference type="PROSITE" id="PS50975">
    <property type="entry name" value="ATP_GRASP"/>
    <property type="match status" value="1"/>
</dbReference>
<keyword evidence="1" id="KW-0067">ATP-binding</keyword>
<dbReference type="Pfam" id="PF13549">
    <property type="entry name" value="ATP-grasp_5"/>
    <property type="match status" value="1"/>
</dbReference>
<dbReference type="InterPro" id="IPR036291">
    <property type="entry name" value="NAD(P)-bd_dom_sf"/>
</dbReference>
<dbReference type="InterPro" id="IPR043938">
    <property type="entry name" value="Ligase_CoA_dom"/>
</dbReference>
<dbReference type="SUPFAM" id="SSF56059">
    <property type="entry name" value="Glutathione synthetase ATP-binding domain-like"/>
    <property type="match status" value="1"/>
</dbReference>
<evidence type="ECO:0000313" key="4">
    <source>
        <dbReference type="Proteomes" id="UP001597478"/>
    </source>
</evidence>
<dbReference type="EMBL" id="JBHUOF010000019">
    <property type="protein sequence ID" value="MFD2800629.1"/>
    <property type="molecule type" value="Genomic_DNA"/>
</dbReference>
<organism evidence="3 4">
    <name type="scientific">Prauserella oleivorans</name>
    <dbReference type="NCBI Taxonomy" id="1478153"/>
    <lineage>
        <taxon>Bacteria</taxon>
        <taxon>Bacillati</taxon>
        <taxon>Actinomycetota</taxon>
        <taxon>Actinomycetes</taxon>
        <taxon>Pseudonocardiales</taxon>
        <taxon>Pseudonocardiaceae</taxon>
        <taxon>Prauserella</taxon>
    </lineage>
</organism>
<keyword evidence="1" id="KW-0547">Nucleotide-binding</keyword>
<dbReference type="PANTHER" id="PTHR42793">
    <property type="entry name" value="COA BINDING DOMAIN CONTAINING PROTEIN"/>
    <property type="match status" value="1"/>
</dbReference>
<dbReference type="SMART" id="SM00881">
    <property type="entry name" value="CoA_binding"/>
    <property type="match status" value="1"/>
</dbReference>
<dbReference type="Gene3D" id="3.40.50.720">
    <property type="entry name" value="NAD(P)-binding Rossmann-like Domain"/>
    <property type="match status" value="1"/>
</dbReference>